<accession>A0ABT7PH86</accession>
<dbReference type="EMBL" id="JASZZN010000006">
    <property type="protein sequence ID" value="MDM4015860.1"/>
    <property type="molecule type" value="Genomic_DNA"/>
</dbReference>
<feature type="compositionally biased region" description="Low complexity" evidence="2">
    <location>
        <begin position="825"/>
        <end position="836"/>
    </location>
</feature>
<proteinExistence type="predicted"/>
<feature type="region of interest" description="Disordered" evidence="2">
    <location>
        <begin position="822"/>
        <end position="866"/>
    </location>
</feature>
<dbReference type="Proteomes" id="UP001239462">
    <property type="component" value="Unassembled WGS sequence"/>
</dbReference>
<keyword evidence="1" id="KW-0175">Coiled coil</keyword>
<feature type="compositionally biased region" description="Basic and acidic residues" evidence="2">
    <location>
        <begin position="857"/>
        <end position="866"/>
    </location>
</feature>
<sequence length="866" mass="92216">MSQTRIEITAEAAQAEATYERLTRAQDEQEAGQRSLETTANQVSAKVVDGYQQMLDAAGLVVDANGKLVDSAGNYATAAQAAAVRAAAGFEESATQIEAANEAAASKSAYAYNQILRELRRQGPEGRAQAKAVEEYLREAGLAGRRSMESITEELQELDPAAAAAAVAIKTDMGSAAEQSATKLQGIARELEKLGPEGKAQADAIRGYLRRTGQDGVRSMDDISDEISKIDPEAARVAKKAGDDFERAGDKAQSAFGADMRSQLLQMAGAYISLNAAAQVYQDTIVRARDAAKESVETLLDTVQGNRKLLQLTDDPERFAELSGDADRLAMTYGISRPQSRDLIFQAESAGFYDSIDTIAANSPVIDIGAQAIAAGKVPKLFKAAGQDLSPEEAIDAVLNAAENSIFEFEDLVTGLPSAAASLAPTNANFDETLSSLSVLGGAFKSVEVAGDRLAALGSALNLDTSIQLGPDANRTPLADQGLLPAIRVLRDQYSDEQRADFLGKNKELNEAYAVIVANFDEIEAKTNALAEVRALSGTDASETGRRRRVLESNSSFLAARNLINSRNQEEIEAEKSQAEAEAARQAAISTSAAQGMARGENAISIAAGKTARDWQQWIGDISSGVGGIAATPMESLASDAGFGRRRDSFTADERAIFRAIQGGATALQARMLDASPGDSPTLSSREVSEFFAGVGIQIDDSAITPTLRRTVTDRFRSTAGSYGSEAAVGNFSELFGMLLPDSLNANLGRQRNILEAFQADTFSLPPGVNAVQSRPIERRTGRIPSSNADLAATLLPSDQPADLGIKLDENNRLQREILEEVRKTSTATRDTADASNKTARNTEKDPPDYTAEIDNELDRRIPDPI</sequence>
<name>A0ABT7PH86_9BACT</name>
<gene>
    <name evidence="3" type="ORF">QTN89_10495</name>
</gene>
<evidence type="ECO:0000256" key="1">
    <source>
        <dbReference type="SAM" id="Coils"/>
    </source>
</evidence>
<evidence type="ECO:0000313" key="3">
    <source>
        <dbReference type="EMBL" id="MDM4015860.1"/>
    </source>
</evidence>
<evidence type="ECO:0000313" key="4">
    <source>
        <dbReference type="Proteomes" id="UP001239462"/>
    </source>
</evidence>
<evidence type="ECO:0000256" key="2">
    <source>
        <dbReference type="SAM" id="MobiDB-lite"/>
    </source>
</evidence>
<organism evidence="3 4">
    <name type="scientific">Roseiconus lacunae</name>
    <dbReference type="NCBI Taxonomy" id="2605694"/>
    <lineage>
        <taxon>Bacteria</taxon>
        <taxon>Pseudomonadati</taxon>
        <taxon>Planctomycetota</taxon>
        <taxon>Planctomycetia</taxon>
        <taxon>Pirellulales</taxon>
        <taxon>Pirellulaceae</taxon>
        <taxon>Roseiconus</taxon>
    </lineage>
</organism>
<keyword evidence="4" id="KW-1185">Reference proteome</keyword>
<comment type="caution">
    <text evidence="3">The sequence shown here is derived from an EMBL/GenBank/DDBJ whole genome shotgun (WGS) entry which is preliminary data.</text>
</comment>
<feature type="coiled-coil region" evidence="1">
    <location>
        <begin position="560"/>
        <end position="589"/>
    </location>
</feature>
<protein>
    <submittedName>
        <fullName evidence="3">Uncharacterized protein</fullName>
    </submittedName>
</protein>
<dbReference type="Gene3D" id="1.20.120.20">
    <property type="entry name" value="Apolipoprotein"/>
    <property type="match status" value="1"/>
</dbReference>
<reference evidence="3 4" key="1">
    <citation type="submission" date="2023-06" db="EMBL/GenBank/DDBJ databases">
        <title>Roseiconus lacunae JC819 isolated from Gulf of Mannar region, Tamil Nadu.</title>
        <authorList>
            <person name="Pk S."/>
            <person name="Ch S."/>
            <person name="Ch V.R."/>
        </authorList>
    </citation>
    <scope>NUCLEOTIDE SEQUENCE [LARGE SCALE GENOMIC DNA]</scope>
    <source>
        <strain evidence="3 4">JC819</strain>
    </source>
</reference>
<dbReference type="RefSeq" id="WP_289163403.1">
    <property type="nucleotide sequence ID" value="NZ_JASZZN010000006.1"/>
</dbReference>